<protein>
    <submittedName>
        <fullName evidence="2">Uncharacterized protein</fullName>
    </submittedName>
</protein>
<proteinExistence type="predicted"/>
<reference evidence="2" key="1">
    <citation type="submission" date="2014-11" db="EMBL/GenBank/DDBJ databases">
        <authorList>
            <person name="Amaro Gonzalez C."/>
        </authorList>
    </citation>
    <scope>NUCLEOTIDE SEQUENCE</scope>
</reference>
<organism evidence="2">
    <name type="scientific">Anguilla anguilla</name>
    <name type="common">European freshwater eel</name>
    <name type="synonym">Muraena anguilla</name>
    <dbReference type="NCBI Taxonomy" id="7936"/>
    <lineage>
        <taxon>Eukaryota</taxon>
        <taxon>Metazoa</taxon>
        <taxon>Chordata</taxon>
        <taxon>Craniata</taxon>
        <taxon>Vertebrata</taxon>
        <taxon>Euteleostomi</taxon>
        <taxon>Actinopterygii</taxon>
        <taxon>Neopterygii</taxon>
        <taxon>Teleostei</taxon>
        <taxon>Anguilliformes</taxon>
        <taxon>Anguillidae</taxon>
        <taxon>Anguilla</taxon>
    </lineage>
</organism>
<evidence type="ECO:0000256" key="1">
    <source>
        <dbReference type="SAM" id="MobiDB-lite"/>
    </source>
</evidence>
<evidence type="ECO:0000313" key="2">
    <source>
        <dbReference type="EMBL" id="JAH22897.1"/>
    </source>
</evidence>
<reference evidence="2" key="2">
    <citation type="journal article" date="2015" name="Fish Shellfish Immunol.">
        <title>Early steps in the European eel (Anguilla anguilla)-Vibrio vulnificus interaction in the gills: Role of the RtxA13 toxin.</title>
        <authorList>
            <person name="Callol A."/>
            <person name="Pajuelo D."/>
            <person name="Ebbesson L."/>
            <person name="Teles M."/>
            <person name="MacKenzie S."/>
            <person name="Amaro C."/>
        </authorList>
    </citation>
    <scope>NUCLEOTIDE SEQUENCE</scope>
</reference>
<dbReference type="EMBL" id="GBXM01085680">
    <property type="protein sequence ID" value="JAH22897.1"/>
    <property type="molecule type" value="Transcribed_RNA"/>
</dbReference>
<name>A0A0E9R2B9_ANGAN</name>
<accession>A0A0E9R2B9</accession>
<sequence>MGLIKTESPSEQQNFKAPEGAHGHSQKKLNWILNVSFEDLLRKI</sequence>
<feature type="region of interest" description="Disordered" evidence="1">
    <location>
        <begin position="1"/>
        <end position="25"/>
    </location>
</feature>
<dbReference type="AlphaFoldDB" id="A0A0E9R2B9"/>